<dbReference type="InterPro" id="IPR005000">
    <property type="entry name" value="Aldolase/citrate-lyase_domain"/>
</dbReference>
<dbReference type="InterPro" id="IPR015813">
    <property type="entry name" value="Pyrv/PenolPyrv_kinase-like_dom"/>
</dbReference>
<dbReference type="EMBL" id="JAQLGM010000007">
    <property type="protein sequence ID" value="MDB1999478.1"/>
    <property type="molecule type" value="Genomic_DNA"/>
</dbReference>
<evidence type="ECO:0000259" key="4">
    <source>
        <dbReference type="Pfam" id="PF03328"/>
    </source>
</evidence>
<reference evidence="6" key="2">
    <citation type="submission" date="2023-01" db="EMBL/GenBank/DDBJ databases">
        <title>Human gut microbiome strain richness.</title>
        <authorList>
            <person name="Chen-Liaw A."/>
        </authorList>
    </citation>
    <scope>NUCLEOTIDE SEQUENCE</scope>
    <source>
        <strain evidence="6">B1_m1001713B170214d0_201011</strain>
    </source>
</reference>
<evidence type="ECO:0000313" key="5">
    <source>
        <dbReference type="EMBL" id="MCK0087847.1"/>
    </source>
</evidence>
<evidence type="ECO:0000256" key="3">
    <source>
        <dbReference type="ARBA" id="ARBA00023239"/>
    </source>
</evidence>
<keyword evidence="2" id="KW-0479">Metal-binding</keyword>
<organism evidence="5 7">
    <name type="scientific">Clostridium symbiosum</name>
    <name type="common">Bacteroides symbiosus</name>
    <dbReference type="NCBI Taxonomy" id="1512"/>
    <lineage>
        <taxon>Bacteria</taxon>
        <taxon>Bacillati</taxon>
        <taxon>Bacillota</taxon>
        <taxon>Clostridia</taxon>
        <taxon>Lachnospirales</taxon>
        <taxon>Lachnospiraceae</taxon>
        <taxon>Otoolea</taxon>
    </lineage>
</organism>
<feature type="domain" description="HpcH/HpaI aldolase/citrate lyase" evidence="4">
    <location>
        <begin position="22"/>
        <end position="242"/>
    </location>
</feature>
<protein>
    <submittedName>
        <fullName evidence="5">Aldolase/citrate lyase family protein</fullName>
    </submittedName>
</protein>
<reference evidence="5" key="1">
    <citation type="journal article" date="2022" name="Cell Host Microbe">
        <title>Colonization of the live biotherapeutic product VE303 and modulation of the microbiota and metabolites in healthy volunteers.</title>
        <authorList>
            <person name="Dsouza M."/>
            <person name="Menon R."/>
            <person name="Crossette E."/>
            <person name="Bhattarai S.K."/>
            <person name="Schneider J."/>
            <person name="Kim Y.G."/>
            <person name="Reddy S."/>
            <person name="Caballero S."/>
            <person name="Felix C."/>
            <person name="Cornacchione L."/>
            <person name="Hendrickson J."/>
            <person name="Watson A.R."/>
            <person name="Minot S.S."/>
            <person name="Greenfield N."/>
            <person name="Schopf L."/>
            <person name="Szabady R."/>
            <person name="Patarroyo J."/>
            <person name="Smith W."/>
            <person name="Harrison P."/>
            <person name="Kuijper E.J."/>
            <person name="Kelly C.P."/>
            <person name="Olle B."/>
            <person name="Bobilev D."/>
            <person name="Silber J.L."/>
            <person name="Bucci V."/>
            <person name="Roberts B."/>
            <person name="Faith J."/>
            <person name="Norman J.M."/>
        </authorList>
    </citation>
    <scope>NUCLEOTIDE SEQUENCE</scope>
    <source>
        <strain evidence="5">VE303-04</strain>
    </source>
</reference>
<accession>A0AAW5F7I3</accession>
<dbReference type="EMBL" id="JAINVB010000001">
    <property type="protein sequence ID" value="MCK0087847.1"/>
    <property type="molecule type" value="Genomic_DNA"/>
</dbReference>
<dbReference type="InterPro" id="IPR050251">
    <property type="entry name" value="HpcH-HpaI_aldolase"/>
</dbReference>
<sequence>MGKTFFDNTVMKKLKNHEPVCGCWSQGSSHVNAEIMAEAGFDLMIIDMEHSQLSLQDTVHIIQTTKGTGCAPFVRTPWNDMVWIKQALDTGAYGIHVPYVSTRKEAEYAVKCCKYAPQGVRGIAGSQRATNFSLSKADYYARANEDVIVMIAIETPEGVGNIREIASVEGVDGIFIGPADLSTSMGYMANPSVPEVQAAIREIEEGTKECGKFLATIASSAKAAKPLYDRGYTMVALLSDTTGLAKLAVDAVDYFKNEIRGC</sequence>
<dbReference type="GO" id="GO:0005737">
    <property type="term" value="C:cytoplasm"/>
    <property type="evidence" value="ECO:0007669"/>
    <property type="project" value="TreeGrafter"/>
</dbReference>
<comment type="similarity">
    <text evidence="1">Belongs to the HpcH/HpaI aldolase family.</text>
</comment>
<dbReference type="AlphaFoldDB" id="A0AAW5F7I3"/>
<dbReference type="GO" id="GO:0046872">
    <property type="term" value="F:metal ion binding"/>
    <property type="evidence" value="ECO:0007669"/>
    <property type="project" value="UniProtKB-KW"/>
</dbReference>
<dbReference type="PANTHER" id="PTHR30502">
    <property type="entry name" value="2-KETO-3-DEOXY-L-RHAMNONATE ALDOLASE"/>
    <property type="match status" value="1"/>
</dbReference>
<dbReference type="Proteomes" id="UP001300871">
    <property type="component" value="Unassembled WGS sequence"/>
</dbReference>
<evidence type="ECO:0000313" key="7">
    <source>
        <dbReference type="Proteomes" id="UP001203136"/>
    </source>
</evidence>
<evidence type="ECO:0000256" key="2">
    <source>
        <dbReference type="ARBA" id="ARBA00022723"/>
    </source>
</evidence>
<dbReference type="RefSeq" id="WP_003509596.1">
    <property type="nucleotide sequence ID" value="NZ_BAABZD010000008.1"/>
</dbReference>
<name>A0AAW5F7I3_CLOSY</name>
<evidence type="ECO:0000313" key="6">
    <source>
        <dbReference type="EMBL" id="MDB1999478.1"/>
    </source>
</evidence>
<comment type="caution">
    <text evidence="5">The sequence shown here is derived from an EMBL/GenBank/DDBJ whole genome shotgun (WGS) entry which is preliminary data.</text>
</comment>
<keyword evidence="3 5" id="KW-0456">Lyase</keyword>
<gene>
    <name evidence="5" type="ORF">K5I21_18635</name>
    <name evidence="6" type="ORF">PM006_04645</name>
</gene>
<dbReference type="SUPFAM" id="SSF51621">
    <property type="entry name" value="Phosphoenolpyruvate/pyruvate domain"/>
    <property type="match status" value="1"/>
</dbReference>
<dbReference type="Proteomes" id="UP001203136">
    <property type="component" value="Unassembled WGS sequence"/>
</dbReference>
<evidence type="ECO:0000256" key="1">
    <source>
        <dbReference type="ARBA" id="ARBA00005568"/>
    </source>
</evidence>
<dbReference type="Gene3D" id="3.20.20.60">
    <property type="entry name" value="Phosphoenolpyruvate-binding domains"/>
    <property type="match status" value="1"/>
</dbReference>
<dbReference type="GO" id="GO:0016832">
    <property type="term" value="F:aldehyde-lyase activity"/>
    <property type="evidence" value="ECO:0007669"/>
    <property type="project" value="TreeGrafter"/>
</dbReference>
<dbReference type="Pfam" id="PF03328">
    <property type="entry name" value="HpcH_HpaI"/>
    <property type="match status" value="1"/>
</dbReference>
<proteinExistence type="inferred from homology"/>
<dbReference type="InterPro" id="IPR040442">
    <property type="entry name" value="Pyrv_kinase-like_dom_sf"/>
</dbReference>
<dbReference type="GeneID" id="57969177"/>
<dbReference type="PANTHER" id="PTHR30502:SF0">
    <property type="entry name" value="PHOSPHOENOLPYRUVATE CARBOXYLASE FAMILY PROTEIN"/>
    <property type="match status" value="1"/>
</dbReference>